<evidence type="ECO:0000256" key="2">
    <source>
        <dbReference type="ARBA" id="ARBA00006239"/>
    </source>
</evidence>
<comment type="similarity">
    <text evidence="2">Belongs to the RimK family. LysX subfamily.</text>
</comment>
<organism evidence="12 13">
    <name type="scientific">Thermovirga lienii (strain ATCC BAA-1197 / DSM 17291 / Cas60314)</name>
    <dbReference type="NCBI Taxonomy" id="580340"/>
    <lineage>
        <taxon>Bacteria</taxon>
        <taxon>Thermotogati</taxon>
        <taxon>Synergistota</taxon>
        <taxon>Synergistia</taxon>
        <taxon>Synergistales</taxon>
        <taxon>Thermovirgaceae</taxon>
        <taxon>Thermovirga</taxon>
    </lineage>
</organism>
<sequence>MNNGRVRILFTRLRTEEKLLAERAERLGVPYSLENIRDLSLPMDYNEEDIFICRCISHFQNLAIARMLESYGLRTINPSGIMSLCGDKIATSSVLTRHNIPQPRYRVAFSAEGALAAAREIGFPVVFKPSTGSWGRLIAKAQDEETAQSIIEHKEHLGALHHVFYIQEYVEKPGFDIRAFVLGGEPLCAISRRSAHWITNTARGASAENYPIDQDMDALLRRVYEAIPADFMAVDIFITEQGYLVNEVNDSAEFRNSIETTGCDIPAKVIQYAQDIKIKRTKCGIKKDKRAPYKGSGLDEHTES</sequence>
<dbReference type="Proteomes" id="UP000005868">
    <property type="component" value="Chromosome"/>
</dbReference>
<dbReference type="NCBIfam" id="TIGR02144">
    <property type="entry name" value="LysX_arch"/>
    <property type="match status" value="1"/>
</dbReference>
<dbReference type="GO" id="GO:0016746">
    <property type="term" value="F:acyltransferase activity"/>
    <property type="evidence" value="ECO:0007669"/>
    <property type="project" value="UniProtKB-KW"/>
</dbReference>
<evidence type="ECO:0000256" key="3">
    <source>
        <dbReference type="ARBA" id="ARBA00022598"/>
    </source>
</evidence>
<evidence type="ECO:0000256" key="5">
    <source>
        <dbReference type="ARBA" id="ARBA00022723"/>
    </source>
</evidence>
<keyword evidence="13" id="KW-1185">Reference proteome</keyword>
<dbReference type="SUPFAM" id="SSF56059">
    <property type="entry name" value="Glutathione synthetase ATP-binding domain-like"/>
    <property type="match status" value="1"/>
</dbReference>
<evidence type="ECO:0000256" key="7">
    <source>
        <dbReference type="ARBA" id="ARBA00022840"/>
    </source>
</evidence>
<comment type="pathway">
    <text evidence="9">Amino-acid biosynthesis.</text>
</comment>
<keyword evidence="8" id="KW-0460">Magnesium</keyword>
<evidence type="ECO:0000256" key="8">
    <source>
        <dbReference type="ARBA" id="ARBA00022842"/>
    </source>
</evidence>
<accession>G7V705</accession>
<dbReference type="GO" id="GO:0005524">
    <property type="term" value="F:ATP binding"/>
    <property type="evidence" value="ECO:0007669"/>
    <property type="project" value="UniProtKB-UniRule"/>
</dbReference>
<dbReference type="STRING" id="580340.Tlie_1469"/>
<reference evidence="13" key="1">
    <citation type="submission" date="2011-10" db="EMBL/GenBank/DDBJ databases">
        <title>The complete genome of chromosome of Thermovirga lienii DSM 17291.</title>
        <authorList>
            <consortium name="US DOE Joint Genome Institute (JGI-PGF)"/>
            <person name="Lucas S."/>
            <person name="Copeland A."/>
            <person name="Lapidus A."/>
            <person name="Glavina del Rio T."/>
            <person name="Dalin E."/>
            <person name="Tice H."/>
            <person name="Bruce D."/>
            <person name="Goodwin L."/>
            <person name="Pitluck S."/>
            <person name="Peters L."/>
            <person name="Mikhailova N."/>
            <person name="Saunders E."/>
            <person name="Kyrpides N."/>
            <person name="Mavromatis K."/>
            <person name="Ivanova N."/>
            <person name="Last F.I."/>
            <person name="Brettin T."/>
            <person name="Detter J.C."/>
            <person name="Han C."/>
            <person name="Larimer F."/>
            <person name="Land M."/>
            <person name="Hauser L."/>
            <person name="Markowitz V."/>
            <person name="Cheng J.-F."/>
            <person name="Hugenholtz P."/>
            <person name="Woyke T."/>
            <person name="Wu D."/>
            <person name="Spring S."/>
            <person name="Schroeder M."/>
            <person name="Brambilla E.-M."/>
            <person name="Klenk H.-P."/>
            <person name="Eisen J.A."/>
        </authorList>
    </citation>
    <scope>NUCLEOTIDE SEQUENCE [LARGE SCALE GENOMIC DNA]</scope>
    <source>
        <strain evidence="13">ATCC BAA-1197 / DSM 17291 / Cas60314</strain>
    </source>
</reference>
<dbReference type="SUPFAM" id="SSF52440">
    <property type="entry name" value="PreATP-grasp domain"/>
    <property type="match status" value="1"/>
</dbReference>
<evidence type="ECO:0000259" key="11">
    <source>
        <dbReference type="PROSITE" id="PS50975"/>
    </source>
</evidence>
<feature type="domain" description="ATP-grasp" evidence="11">
    <location>
        <begin position="92"/>
        <end position="274"/>
    </location>
</feature>
<keyword evidence="12" id="KW-0012">Acyltransferase</keyword>
<reference evidence="12 13" key="2">
    <citation type="journal article" date="2012" name="Stand. Genomic Sci.">
        <title>Genome sequence of the moderately thermophilic, amino-acid-degrading and sulfur-reducing bacterium Thermovirga lienii type strain (Cas60314(T)).</title>
        <authorList>
            <person name="Goker M."/>
            <person name="Saunders E."/>
            <person name="Lapidus A."/>
            <person name="Nolan M."/>
            <person name="Lucas S."/>
            <person name="Hammon N."/>
            <person name="Deshpande S."/>
            <person name="Cheng J.F."/>
            <person name="Han C."/>
            <person name="Tapia R."/>
            <person name="Goodwin L.A."/>
            <person name="Pitluck S."/>
            <person name="Liolios K."/>
            <person name="Mavromatis K."/>
            <person name="Pagani I."/>
            <person name="Ivanova N."/>
            <person name="Mikhailova N."/>
            <person name="Pati A."/>
            <person name="Chen A."/>
            <person name="Palaniappan K."/>
            <person name="Land M."/>
            <person name="Chang Y.J."/>
            <person name="Jeffries C.D."/>
            <person name="Brambilla E.M."/>
            <person name="Rohde M."/>
            <person name="Spring S."/>
            <person name="Detter J.C."/>
            <person name="Woyke T."/>
            <person name="Bristow J."/>
            <person name="Eisen J.A."/>
            <person name="Markowitz V."/>
            <person name="Hugenholtz P."/>
            <person name="Kyrpides N.C."/>
            <person name="Klenk H.P."/>
        </authorList>
    </citation>
    <scope>NUCLEOTIDE SEQUENCE [LARGE SCALE GENOMIC DNA]</scope>
    <source>
        <strain evidence="13">ATCC BAA-1197 / DSM 17291 / Cas60314</strain>
    </source>
</reference>
<gene>
    <name evidence="12" type="ordered locus">Tlie_1469</name>
</gene>
<dbReference type="GO" id="GO:0009085">
    <property type="term" value="P:lysine biosynthetic process"/>
    <property type="evidence" value="ECO:0007669"/>
    <property type="project" value="InterPro"/>
</dbReference>
<dbReference type="InterPro" id="IPR016185">
    <property type="entry name" value="PreATP-grasp_dom_sf"/>
</dbReference>
<dbReference type="InterPro" id="IPR013815">
    <property type="entry name" value="ATP_grasp_subdomain_1"/>
</dbReference>
<dbReference type="GO" id="GO:0046872">
    <property type="term" value="F:metal ion binding"/>
    <property type="evidence" value="ECO:0007669"/>
    <property type="project" value="UniProtKB-KW"/>
</dbReference>
<dbReference type="KEGG" id="tli:Tlie_1469"/>
<dbReference type="Gene3D" id="3.40.50.20">
    <property type="match status" value="1"/>
</dbReference>
<dbReference type="EC" id="2.3.1.-" evidence="12"/>
<dbReference type="InterPro" id="IPR004666">
    <property type="entry name" value="Rp_bS6_RimK/Lys_biosynth_LsyX"/>
</dbReference>
<dbReference type="InterPro" id="IPR054562">
    <property type="entry name" value="LysX/ArgX_preATP_grasp"/>
</dbReference>
<keyword evidence="5" id="KW-0479">Metal-binding</keyword>
<dbReference type="PROSITE" id="PS50975">
    <property type="entry name" value="ATP_GRASP"/>
    <property type="match status" value="1"/>
</dbReference>
<dbReference type="PANTHER" id="PTHR21621:SF0">
    <property type="entry name" value="BETA-CITRYLGLUTAMATE SYNTHASE B-RELATED"/>
    <property type="match status" value="1"/>
</dbReference>
<dbReference type="GO" id="GO:0005737">
    <property type="term" value="C:cytoplasm"/>
    <property type="evidence" value="ECO:0007669"/>
    <property type="project" value="TreeGrafter"/>
</dbReference>
<dbReference type="FunFam" id="3.30.1490.20:FF:000025">
    <property type="entry name" value="Alpha-aminoadipate--LysW ligase LysX protein"/>
    <property type="match status" value="1"/>
</dbReference>
<dbReference type="InterPro" id="IPR011870">
    <property type="entry name" value="LysX_arch"/>
</dbReference>
<dbReference type="NCBIfam" id="TIGR00768">
    <property type="entry name" value="rimK_fam"/>
    <property type="match status" value="1"/>
</dbReference>
<dbReference type="Gene3D" id="3.30.1490.20">
    <property type="entry name" value="ATP-grasp fold, A domain"/>
    <property type="match status" value="1"/>
</dbReference>
<evidence type="ECO:0000313" key="12">
    <source>
        <dbReference type="EMBL" id="AER67194.1"/>
    </source>
</evidence>
<evidence type="ECO:0000256" key="9">
    <source>
        <dbReference type="ARBA" id="ARBA00029440"/>
    </source>
</evidence>
<keyword evidence="7 10" id="KW-0067">ATP-binding</keyword>
<dbReference type="Gene3D" id="3.30.470.20">
    <property type="entry name" value="ATP-grasp fold, B domain"/>
    <property type="match status" value="1"/>
</dbReference>
<proteinExistence type="inferred from homology"/>
<dbReference type="PANTHER" id="PTHR21621">
    <property type="entry name" value="RIBOSOMAL PROTEIN S6 MODIFICATION PROTEIN"/>
    <property type="match status" value="1"/>
</dbReference>
<keyword evidence="12" id="KW-0808">Transferase</keyword>
<keyword evidence="3" id="KW-0436">Ligase</keyword>
<dbReference type="AlphaFoldDB" id="G7V705"/>
<keyword evidence="4" id="KW-0028">Amino-acid biosynthesis</keyword>
<evidence type="ECO:0000313" key="13">
    <source>
        <dbReference type="Proteomes" id="UP000005868"/>
    </source>
</evidence>
<keyword evidence="6 10" id="KW-0547">Nucleotide-binding</keyword>
<comment type="cofactor">
    <cofactor evidence="1">
        <name>Mg(2+)</name>
        <dbReference type="ChEBI" id="CHEBI:18420"/>
    </cofactor>
</comment>
<dbReference type="Pfam" id="PF22626">
    <property type="entry name" value="LysX_preATP_grasp"/>
    <property type="match status" value="1"/>
</dbReference>
<dbReference type="InterPro" id="IPR013651">
    <property type="entry name" value="ATP-grasp_RimK-type"/>
</dbReference>
<evidence type="ECO:0000256" key="10">
    <source>
        <dbReference type="PROSITE-ProRule" id="PRU00409"/>
    </source>
</evidence>
<evidence type="ECO:0000256" key="1">
    <source>
        <dbReference type="ARBA" id="ARBA00001946"/>
    </source>
</evidence>
<protein>
    <submittedName>
        <fullName evidence="12">L-2-aminoadipate N-acetyltransferase</fullName>
        <ecNumber evidence="12">2.3.1.-</ecNumber>
    </submittedName>
</protein>
<dbReference type="eggNOG" id="COG0189">
    <property type="taxonomic scope" value="Bacteria"/>
</dbReference>
<evidence type="ECO:0000256" key="6">
    <source>
        <dbReference type="ARBA" id="ARBA00022741"/>
    </source>
</evidence>
<evidence type="ECO:0000256" key="4">
    <source>
        <dbReference type="ARBA" id="ARBA00022605"/>
    </source>
</evidence>
<name>G7V705_THELD</name>
<dbReference type="GO" id="GO:0016879">
    <property type="term" value="F:ligase activity, forming carbon-nitrogen bonds"/>
    <property type="evidence" value="ECO:0007669"/>
    <property type="project" value="TreeGrafter"/>
</dbReference>
<dbReference type="InterPro" id="IPR011761">
    <property type="entry name" value="ATP-grasp"/>
</dbReference>
<dbReference type="HOGENOM" id="CLU_054353_2_1_0"/>
<dbReference type="Pfam" id="PF08443">
    <property type="entry name" value="RimK"/>
    <property type="match status" value="1"/>
</dbReference>
<dbReference type="EMBL" id="CP003096">
    <property type="protein sequence ID" value="AER67194.1"/>
    <property type="molecule type" value="Genomic_DNA"/>
</dbReference>